<proteinExistence type="predicted"/>
<dbReference type="EMBL" id="JARBHB010000002">
    <property type="protein sequence ID" value="KAJ8893920.1"/>
    <property type="molecule type" value="Genomic_DNA"/>
</dbReference>
<comment type="caution">
    <text evidence="1">The sequence shown here is derived from an EMBL/GenBank/DDBJ whole genome shotgun (WGS) entry which is preliminary data.</text>
</comment>
<protein>
    <submittedName>
        <fullName evidence="1">Uncharacterized protein</fullName>
    </submittedName>
</protein>
<sequence length="215" mass="24160">MEALQTQNTNKQKFAPRDADVEIVKAEVKASLIQTTTLIGEDIDLLVLLLYCAQPDSKNLYFRSDKSRVDGAHQVYDIKHIKKILGNDTQGYICLYVCNTKTSAPNLICCKTSLLQSILPDHGMDGDGRRYECHKLGGGNLQDKQYVPLMSSKNIAPDSLLKVIHCNCSTNCKTFCCSCRRYRLSCTTACELYLLKQCDNPHKLLPELLDGDNEY</sequence>
<name>A0ABQ9ICI2_9NEOP</name>
<keyword evidence="2" id="KW-1185">Reference proteome</keyword>
<gene>
    <name evidence="1" type="ORF">PR048_006521</name>
</gene>
<dbReference type="Proteomes" id="UP001159363">
    <property type="component" value="Chromosome 2"/>
</dbReference>
<evidence type="ECO:0000313" key="2">
    <source>
        <dbReference type="Proteomes" id="UP001159363"/>
    </source>
</evidence>
<accession>A0ABQ9ICI2</accession>
<evidence type="ECO:0000313" key="1">
    <source>
        <dbReference type="EMBL" id="KAJ8893920.1"/>
    </source>
</evidence>
<organism evidence="1 2">
    <name type="scientific">Dryococelus australis</name>
    <dbReference type="NCBI Taxonomy" id="614101"/>
    <lineage>
        <taxon>Eukaryota</taxon>
        <taxon>Metazoa</taxon>
        <taxon>Ecdysozoa</taxon>
        <taxon>Arthropoda</taxon>
        <taxon>Hexapoda</taxon>
        <taxon>Insecta</taxon>
        <taxon>Pterygota</taxon>
        <taxon>Neoptera</taxon>
        <taxon>Polyneoptera</taxon>
        <taxon>Phasmatodea</taxon>
        <taxon>Verophasmatodea</taxon>
        <taxon>Anareolatae</taxon>
        <taxon>Phasmatidae</taxon>
        <taxon>Eurycanthinae</taxon>
        <taxon>Dryococelus</taxon>
    </lineage>
</organism>
<reference evidence="1 2" key="1">
    <citation type="submission" date="2023-02" db="EMBL/GenBank/DDBJ databases">
        <title>LHISI_Scaffold_Assembly.</title>
        <authorList>
            <person name="Stuart O.P."/>
            <person name="Cleave R."/>
            <person name="Magrath M.J.L."/>
            <person name="Mikheyev A.S."/>
        </authorList>
    </citation>
    <scope>NUCLEOTIDE SEQUENCE [LARGE SCALE GENOMIC DNA]</scope>
    <source>
        <strain evidence="1">Daus_M_001</strain>
        <tissue evidence="1">Leg muscle</tissue>
    </source>
</reference>